<sequence>MGVFLGNLTIALNESNSSAISGRILRTVKSVMIVAPAALDGTVTIQIPDDITSSPTWVPLTRPSGSAGGHVDITIASSKAIILSEVPAHGIRVSSAASEDPAKVFPVFGEEK</sequence>
<accession>A0A0F8YU49</accession>
<evidence type="ECO:0000313" key="1">
    <source>
        <dbReference type="EMBL" id="KKK51511.1"/>
    </source>
</evidence>
<organism evidence="1">
    <name type="scientific">marine sediment metagenome</name>
    <dbReference type="NCBI Taxonomy" id="412755"/>
    <lineage>
        <taxon>unclassified sequences</taxon>
        <taxon>metagenomes</taxon>
        <taxon>ecological metagenomes</taxon>
    </lineage>
</organism>
<name>A0A0F8YU49_9ZZZZ</name>
<comment type="caution">
    <text evidence="1">The sequence shown here is derived from an EMBL/GenBank/DDBJ whole genome shotgun (WGS) entry which is preliminary data.</text>
</comment>
<dbReference type="AlphaFoldDB" id="A0A0F8YU49"/>
<protein>
    <submittedName>
        <fullName evidence="1">Uncharacterized protein</fullName>
    </submittedName>
</protein>
<reference evidence="1" key="1">
    <citation type="journal article" date="2015" name="Nature">
        <title>Complex archaea that bridge the gap between prokaryotes and eukaryotes.</title>
        <authorList>
            <person name="Spang A."/>
            <person name="Saw J.H."/>
            <person name="Jorgensen S.L."/>
            <person name="Zaremba-Niedzwiedzka K."/>
            <person name="Martijn J."/>
            <person name="Lind A.E."/>
            <person name="van Eijk R."/>
            <person name="Schleper C."/>
            <person name="Guy L."/>
            <person name="Ettema T.J."/>
        </authorList>
    </citation>
    <scope>NUCLEOTIDE SEQUENCE</scope>
</reference>
<dbReference type="EMBL" id="LAZR01067476">
    <property type="protein sequence ID" value="KKK51511.1"/>
    <property type="molecule type" value="Genomic_DNA"/>
</dbReference>
<proteinExistence type="predicted"/>
<gene>
    <name evidence="1" type="ORF">LCGC14_3114230</name>
</gene>